<dbReference type="EMBL" id="PVTD01000009">
    <property type="protein sequence ID" value="PRY21401.1"/>
    <property type="molecule type" value="Genomic_DNA"/>
</dbReference>
<feature type="domain" description="Methyltransferase" evidence="1">
    <location>
        <begin position="38"/>
        <end position="112"/>
    </location>
</feature>
<proteinExistence type="predicted"/>
<reference evidence="2 3" key="1">
    <citation type="submission" date="2018-03" db="EMBL/GenBank/DDBJ databases">
        <title>Genomic Encyclopedia of Archaeal and Bacterial Type Strains, Phase II (KMG-II): from individual species to whole genera.</title>
        <authorList>
            <person name="Goeker M."/>
        </authorList>
    </citation>
    <scope>NUCLEOTIDE SEQUENCE [LARGE SCALE GENOMIC DNA]</scope>
    <source>
        <strain evidence="2 3">DSM 29328</strain>
    </source>
</reference>
<dbReference type="AlphaFoldDB" id="A0A2T0RJT9"/>
<name>A0A2T0RJT9_9RHOB</name>
<dbReference type="Gene3D" id="3.40.50.150">
    <property type="entry name" value="Vaccinia Virus protein VP39"/>
    <property type="match status" value="1"/>
</dbReference>
<keyword evidence="3" id="KW-1185">Reference proteome</keyword>
<gene>
    <name evidence="2" type="ORF">CLV78_10912</name>
</gene>
<accession>A0A2T0RJT9</accession>
<dbReference type="OrthoDB" id="9808480at2"/>
<dbReference type="SUPFAM" id="SSF53335">
    <property type="entry name" value="S-adenosyl-L-methionine-dependent methyltransferases"/>
    <property type="match status" value="1"/>
</dbReference>
<evidence type="ECO:0000259" key="1">
    <source>
        <dbReference type="Pfam" id="PF13649"/>
    </source>
</evidence>
<sequence>MEEEFFVIHRDLPREGPGSPEDVNWAIEVAGTHGEARVLDAGCGPGADTEALAEALPEAWIDAVEMHGPFAEATAARCARFGPRVKAWQGSMAEQEGPYDLIWCAGALYFLGVTEGLSGWRDSLTRASPGRIAFSEPVLLGGEEPEAVRTFWEEYPAITERDGIAARVAAAGYRILGERAIIGQPWANYYDPMERRVAMLRQGEVTAAMDAALREAEAEIAAWKAAADRIAYLLMVVEPE</sequence>
<dbReference type="GO" id="GO:0032259">
    <property type="term" value="P:methylation"/>
    <property type="evidence" value="ECO:0007669"/>
    <property type="project" value="UniProtKB-KW"/>
</dbReference>
<dbReference type="Proteomes" id="UP000239480">
    <property type="component" value="Unassembled WGS sequence"/>
</dbReference>
<dbReference type="InterPro" id="IPR041698">
    <property type="entry name" value="Methyltransf_25"/>
</dbReference>
<evidence type="ECO:0000313" key="3">
    <source>
        <dbReference type="Proteomes" id="UP000239480"/>
    </source>
</evidence>
<keyword evidence="2" id="KW-0489">Methyltransferase</keyword>
<organism evidence="2 3">
    <name type="scientific">Aliiruegeria haliotis</name>
    <dbReference type="NCBI Taxonomy" id="1280846"/>
    <lineage>
        <taxon>Bacteria</taxon>
        <taxon>Pseudomonadati</taxon>
        <taxon>Pseudomonadota</taxon>
        <taxon>Alphaproteobacteria</taxon>
        <taxon>Rhodobacterales</taxon>
        <taxon>Roseobacteraceae</taxon>
        <taxon>Aliiruegeria</taxon>
    </lineage>
</organism>
<dbReference type="GO" id="GO:0008168">
    <property type="term" value="F:methyltransferase activity"/>
    <property type="evidence" value="ECO:0007669"/>
    <property type="project" value="UniProtKB-KW"/>
</dbReference>
<protein>
    <submittedName>
        <fullName evidence="2">Methyltransferase family protein</fullName>
    </submittedName>
</protein>
<comment type="caution">
    <text evidence="2">The sequence shown here is derived from an EMBL/GenBank/DDBJ whole genome shotgun (WGS) entry which is preliminary data.</text>
</comment>
<dbReference type="RefSeq" id="WP_106206585.1">
    <property type="nucleotide sequence ID" value="NZ_PVTD01000009.1"/>
</dbReference>
<evidence type="ECO:0000313" key="2">
    <source>
        <dbReference type="EMBL" id="PRY21401.1"/>
    </source>
</evidence>
<keyword evidence="2" id="KW-0808">Transferase</keyword>
<dbReference type="InterPro" id="IPR029063">
    <property type="entry name" value="SAM-dependent_MTases_sf"/>
</dbReference>
<dbReference type="Pfam" id="PF13649">
    <property type="entry name" value="Methyltransf_25"/>
    <property type="match status" value="1"/>
</dbReference>
<dbReference type="CDD" id="cd02440">
    <property type="entry name" value="AdoMet_MTases"/>
    <property type="match status" value="1"/>
</dbReference>